<dbReference type="InterPro" id="IPR017894">
    <property type="entry name" value="HTH_IS21_transposase_type"/>
</dbReference>
<dbReference type="PROSITE" id="PS50043">
    <property type="entry name" value="HTH_LUXR_2"/>
    <property type="match status" value="1"/>
</dbReference>
<name>A0AAE5A955_9NOCA</name>
<dbReference type="GO" id="GO:0043531">
    <property type="term" value="F:ADP binding"/>
    <property type="evidence" value="ECO:0007669"/>
    <property type="project" value="InterPro"/>
</dbReference>
<dbReference type="Pfam" id="PF02796">
    <property type="entry name" value="HTH_7"/>
    <property type="match status" value="1"/>
</dbReference>
<dbReference type="InterPro" id="IPR058852">
    <property type="entry name" value="HTH_77"/>
</dbReference>
<dbReference type="PRINTS" id="PR00364">
    <property type="entry name" value="DISEASERSIST"/>
</dbReference>
<dbReference type="GO" id="GO:0003677">
    <property type="term" value="F:DNA binding"/>
    <property type="evidence" value="ECO:0007669"/>
    <property type="project" value="InterPro"/>
</dbReference>
<evidence type="ECO:0000313" key="3">
    <source>
        <dbReference type="EMBL" id="MDV7268477.1"/>
    </source>
</evidence>
<dbReference type="InterPro" id="IPR027417">
    <property type="entry name" value="P-loop_NTPase"/>
</dbReference>
<dbReference type="AlphaFoldDB" id="A0AAE5A955"/>
<dbReference type="GO" id="GO:0006355">
    <property type="term" value="P:regulation of DNA-templated transcription"/>
    <property type="evidence" value="ECO:0007669"/>
    <property type="project" value="InterPro"/>
</dbReference>
<dbReference type="Gene3D" id="1.10.10.60">
    <property type="entry name" value="Homeodomain-like"/>
    <property type="match status" value="1"/>
</dbReference>
<dbReference type="InterPro" id="IPR049945">
    <property type="entry name" value="AAA_22"/>
</dbReference>
<dbReference type="SUPFAM" id="SSF52540">
    <property type="entry name" value="P-loop containing nucleoside triphosphate hydrolases"/>
    <property type="match status" value="1"/>
</dbReference>
<dbReference type="Gene3D" id="1.10.10.10">
    <property type="entry name" value="Winged helix-like DNA-binding domain superfamily/Winged helix DNA-binding domain"/>
    <property type="match status" value="1"/>
</dbReference>
<evidence type="ECO:0000313" key="4">
    <source>
        <dbReference type="Proteomes" id="UP001185863"/>
    </source>
</evidence>
<dbReference type="PANTHER" id="PTHR47691:SF3">
    <property type="entry name" value="HTH-TYPE TRANSCRIPTIONAL REGULATOR RV0890C-RELATED"/>
    <property type="match status" value="1"/>
</dbReference>
<comment type="caution">
    <text evidence="3">The sequence shown here is derived from an EMBL/GenBank/DDBJ whole genome shotgun (WGS) entry which is preliminary data.</text>
</comment>
<dbReference type="Gene3D" id="1.25.40.10">
    <property type="entry name" value="Tetratricopeptide repeat domain"/>
    <property type="match status" value="1"/>
</dbReference>
<dbReference type="InterPro" id="IPR036388">
    <property type="entry name" value="WH-like_DNA-bd_sf"/>
</dbReference>
<dbReference type="InterPro" id="IPR006120">
    <property type="entry name" value="Resolvase_HTH_dom"/>
</dbReference>
<protein>
    <submittedName>
        <fullName evidence="3">LuxR C-terminal-related transcriptional regulator</fullName>
    </submittedName>
</protein>
<dbReference type="Pfam" id="PF25872">
    <property type="entry name" value="HTH_77"/>
    <property type="match status" value="1"/>
</dbReference>
<dbReference type="PROSITE" id="PS50531">
    <property type="entry name" value="HTH_IS21"/>
    <property type="match status" value="1"/>
</dbReference>
<dbReference type="CDD" id="cd06170">
    <property type="entry name" value="LuxR_C_like"/>
    <property type="match status" value="1"/>
</dbReference>
<organism evidence="3 4">
    <name type="scientific">Rhodococcus oxybenzonivorans</name>
    <dbReference type="NCBI Taxonomy" id="1990687"/>
    <lineage>
        <taxon>Bacteria</taxon>
        <taxon>Bacillati</taxon>
        <taxon>Actinomycetota</taxon>
        <taxon>Actinomycetes</taxon>
        <taxon>Mycobacteriales</taxon>
        <taxon>Nocardiaceae</taxon>
        <taxon>Rhodococcus</taxon>
    </lineage>
</organism>
<dbReference type="EMBL" id="JAWLUP010000164">
    <property type="protein sequence ID" value="MDV7268477.1"/>
    <property type="molecule type" value="Genomic_DNA"/>
</dbReference>
<dbReference type="Proteomes" id="UP001185863">
    <property type="component" value="Unassembled WGS sequence"/>
</dbReference>
<dbReference type="InterPro" id="IPR016032">
    <property type="entry name" value="Sig_transdc_resp-reg_C-effctor"/>
</dbReference>
<evidence type="ECO:0000259" key="2">
    <source>
        <dbReference type="PROSITE" id="PS50531"/>
    </source>
</evidence>
<dbReference type="Pfam" id="PF13401">
    <property type="entry name" value="AAA_22"/>
    <property type="match status" value="1"/>
</dbReference>
<dbReference type="InterPro" id="IPR011990">
    <property type="entry name" value="TPR-like_helical_dom_sf"/>
</dbReference>
<evidence type="ECO:0000259" key="1">
    <source>
        <dbReference type="PROSITE" id="PS50043"/>
    </source>
</evidence>
<dbReference type="Gene3D" id="3.40.50.300">
    <property type="entry name" value="P-loop containing nucleotide triphosphate hydrolases"/>
    <property type="match status" value="1"/>
</dbReference>
<dbReference type="PANTHER" id="PTHR47691">
    <property type="entry name" value="REGULATOR-RELATED"/>
    <property type="match status" value="1"/>
</dbReference>
<reference evidence="3" key="1">
    <citation type="submission" date="2023-10" db="EMBL/GenBank/DDBJ databases">
        <title>Development of a sustainable strategy for remediation of hydrocarbon-contaminated territories based on the waste exchange concept.</title>
        <authorList>
            <person name="Krivoruchko A."/>
        </authorList>
    </citation>
    <scope>NUCLEOTIDE SEQUENCE</scope>
    <source>
        <strain evidence="3">IEGM 68</strain>
    </source>
</reference>
<dbReference type="InterPro" id="IPR000792">
    <property type="entry name" value="Tscrpt_reg_LuxR_C"/>
</dbReference>
<dbReference type="Pfam" id="PF00196">
    <property type="entry name" value="GerE"/>
    <property type="match status" value="1"/>
</dbReference>
<gene>
    <name evidence="3" type="ORF">R4315_28580</name>
</gene>
<dbReference type="GO" id="GO:0000150">
    <property type="term" value="F:DNA strand exchange activity"/>
    <property type="evidence" value="ECO:0007669"/>
    <property type="project" value="InterPro"/>
</dbReference>
<dbReference type="SMART" id="SM00421">
    <property type="entry name" value="HTH_LUXR"/>
    <property type="match status" value="1"/>
</dbReference>
<feature type="domain" description="HTH IS21-type" evidence="2">
    <location>
        <begin position="4"/>
        <end position="65"/>
    </location>
</feature>
<proteinExistence type="predicted"/>
<dbReference type="PRINTS" id="PR00038">
    <property type="entry name" value="HTHLUXR"/>
</dbReference>
<dbReference type="SUPFAM" id="SSF48452">
    <property type="entry name" value="TPR-like"/>
    <property type="match status" value="1"/>
</dbReference>
<dbReference type="SUPFAM" id="SSF46894">
    <property type="entry name" value="C-terminal effector domain of the bipartite response regulators"/>
    <property type="match status" value="1"/>
</dbReference>
<dbReference type="RefSeq" id="WP_317746680.1">
    <property type="nucleotide sequence ID" value="NZ_JAWLUQ010000008.1"/>
</dbReference>
<dbReference type="PROSITE" id="PS00622">
    <property type="entry name" value="HTH_LUXR_1"/>
    <property type="match status" value="1"/>
</dbReference>
<accession>A0AAE5A955</accession>
<sequence>MNADEWHEIRELHAKGATIKGIAESLGMSRNTVRRALAYDEPPTDHRPRKGSVADAFEPAIRTLLAEDPDISIADIHRAIGWDRSRNTLAKLVRHIRSESSNQPLEVAPYPQYGSSIPTFSTGFVGRDGELFALRRLLGTTRLITITGPGGIGKTRLAVQTATDFRRAFADGVRFIELASLKTSGLLAQEVLDGLGIGQTDLVGRPLEEVLVHYLRHKQMLIILDNCEHIVDSCAELVAYLLRHTTQVSIIATSRERLAVPAEHVFTLAPLSTTRSDDSGSVGAALQLFESRAAAVLAGFSITDRNRDTVRRICSQLDGIPLSIELACARLSVLSVQDLEQRLDRRLELLTTGNRSGPERHRTLQATVDWSYELCTSAQQKLWARLSVFVDEFDLPMAEQVCSDDDLPAQLILDGISALVGKSLLQREQRGDSARFRMLETIREYGAGKLSPAEADALQLRHLESCSTLVRSSVESWASSGQQRAGELLRSNRANLRKALHTALSAGSDKMLSTATELVSTAWFLWSSGFSVREHRMWLMRIAERDTAPTARRGRLLATLGLVQTMQGDRSAASDVLDESIRLASACDDDATIAFATQTKGLKDYLDGDFESAEPLFKDALNRYEELPENIDLLWALHIEMGMFYCSTLDTVRALEHFEFVRVHSELAGERWMLSYAVYGLGLAALADERYDEALRRAMESLALKREFLDDVVGTSLVTDLLSWAEAAAGSKERSAVLLGAASRMWESFGMQLYGSRHWVERRAEFESAARTGLGDERFAQCRRRGAEMSIPEMVRFALKEEVPTERRSSGSSAAALLSPRELEVARLIADGLSNKEIAARMVLSPRTVEGHVVRILRKLGMTGRHQVATAFVGDAHVVG</sequence>
<feature type="domain" description="HTH luxR-type" evidence="1">
    <location>
        <begin position="811"/>
        <end position="876"/>
    </location>
</feature>